<dbReference type="RefSeq" id="WP_149873480.1">
    <property type="nucleotide sequence ID" value="NZ_JADMQE010000004.1"/>
</dbReference>
<dbReference type="AlphaFoldDB" id="A0A9P4DPA0"/>
<evidence type="ECO:0000313" key="2">
    <source>
        <dbReference type="EMBL" id="MCQ5083314.1"/>
    </source>
</evidence>
<reference evidence="2" key="2">
    <citation type="submission" date="2022-06" db="EMBL/GenBank/DDBJ databases">
        <title>Isolation of gut microbiota from human fecal samples.</title>
        <authorList>
            <person name="Pamer E.G."/>
            <person name="Barat B."/>
            <person name="Waligurski E."/>
            <person name="Medina S."/>
            <person name="Paddock L."/>
            <person name="Mostad J."/>
        </authorList>
    </citation>
    <scope>NUCLEOTIDE SEQUENCE</scope>
    <source>
        <strain evidence="2">DFI.6.22</strain>
    </source>
</reference>
<sequence length="635" mass="69323">MFEGAKKVEVKIEDLTGDTEYKLYAAARNLNPFLYSKLVSESIDTHVAYTDMITLESVKTTSFAYHIMKPEGVAKYKHVCLSKSDYDYIINLAGGTPASYVSAFGKEATEDDTYVFDTTFFDAGGFRQDIYSDMEFIIIAGEIDGEGQVAKDAAKTLVFKTKKAGTAPYGIDVSVSNIASMTADITIKPEEGIERFRYHVNTKAEFDYIAFEGEASVRRMIIGHWDDVSNESSGTITVNAKGLKPNTEYQVGIVGFDKDMREKFLLYDFTTGEPTGPLPELTAEPVTVETPWNKAAFKIKTTYTVSMVAGVFPRGSIEDVLSRPGNEALTAGDVIAANGTSLTPEQVAAAMSGEGLVIESDVLTPNTEYEFGVCATNEESVGVSVVKDFATVSLPQYDGNGVRAKLPGKYTATTKDLEGKTVTFSVTIATGVNEATEKAYHDMNRLVVLGFAPCGVEYADPEKLLANGWVANEEEANAGYGPKWFIEFNSDNTISTSAPINGELDYTMAKFNGKELYFRGYAKRPTSDRYTDTAISFPIEVADDLTLTVKKVVDESEFGTFIYYPGVMSGTSQWYGDMAFAASDEIVLTRDADQGAEPAAVKNVRQVSLPERVTVNLDAAPVADSRRIAAERMMR</sequence>
<evidence type="ECO:0000313" key="3">
    <source>
        <dbReference type="Proteomes" id="UP000323119"/>
    </source>
</evidence>
<accession>A0A9P4DPA0</accession>
<evidence type="ECO:0000313" key="1">
    <source>
        <dbReference type="EMBL" id="KAA2562919.1"/>
    </source>
</evidence>
<reference evidence="1 3" key="1">
    <citation type="journal article" date="2019" name="Nat. Med.">
        <title>A library of human gut bacterial isolates paired with longitudinal multiomics data enables mechanistic microbiome research.</title>
        <authorList>
            <person name="Poyet M."/>
            <person name="Groussin M."/>
            <person name="Gibbons S.M."/>
            <person name="Avila-Pacheco J."/>
            <person name="Jiang X."/>
            <person name="Kearney S.M."/>
            <person name="Perrotta A.R."/>
            <person name="Berdy B."/>
            <person name="Zhao S."/>
            <person name="Lieberman T.D."/>
            <person name="Swanson P.K."/>
            <person name="Smith M."/>
            <person name="Roesemann S."/>
            <person name="Alexander J.E."/>
            <person name="Rich S.A."/>
            <person name="Livny J."/>
            <person name="Vlamakis H."/>
            <person name="Clish C."/>
            <person name="Bullock K."/>
            <person name="Deik A."/>
            <person name="Scott J."/>
            <person name="Pierce K.A."/>
            <person name="Xavier R.J."/>
            <person name="Alm E.J."/>
        </authorList>
    </citation>
    <scope>NUCLEOTIDE SEQUENCE [LARGE SCALE GENOMIC DNA]</scope>
    <source>
        <strain evidence="1 3">BIOML-A204</strain>
    </source>
</reference>
<dbReference type="Proteomes" id="UP000323119">
    <property type="component" value="Unassembled WGS sequence"/>
</dbReference>
<proteinExistence type="predicted"/>
<name>A0A9P4DPA0_9BACT</name>
<gene>
    <name evidence="1" type="ORF">F2S36_03710</name>
    <name evidence="2" type="ORF">NE651_10475</name>
</gene>
<protein>
    <submittedName>
        <fullName evidence="1">Uncharacterized protein</fullName>
    </submittedName>
</protein>
<dbReference type="EMBL" id="JANGBQ010000014">
    <property type="protein sequence ID" value="MCQ5083314.1"/>
    <property type="molecule type" value="Genomic_DNA"/>
</dbReference>
<comment type="caution">
    <text evidence="1">The sequence shown here is derived from an EMBL/GenBank/DDBJ whole genome shotgun (WGS) entry which is preliminary data.</text>
</comment>
<dbReference type="EMBL" id="VVUY01000003">
    <property type="protein sequence ID" value="KAA2562919.1"/>
    <property type="molecule type" value="Genomic_DNA"/>
</dbReference>
<organism evidence="1 3">
    <name type="scientific">Alistipes onderdonkii</name>
    <dbReference type="NCBI Taxonomy" id="328813"/>
    <lineage>
        <taxon>Bacteria</taxon>
        <taxon>Pseudomonadati</taxon>
        <taxon>Bacteroidota</taxon>
        <taxon>Bacteroidia</taxon>
        <taxon>Bacteroidales</taxon>
        <taxon>Rikenellaceae</taxon>
        <taxon>Alistipes</taxon>
    </lineage>
</organism>
<dbReference type="Proteomes" id="UP001205035">
    <property type="component" value="Unassembled WGS sequence"/>
</dbReference>